<evidence type="ECO:0000259" key="12">
    <source>
        <dbReference type="Pfam" id="PF08245"/>
    </source>
</evidence>
<dbReference type="AlphaFoldDB" id="A0A1G6HN38"/>
<dbReference type="EC" id="6.3.2.17" evidence="2"/>
<feature type="domain" description="Mur ligase C-terminal" evidence="11">
    <location>
        <begin position="292"/>
        <end position="409"/>
    </location>
</feature>
<dbReference type="Gene3D" id="3.90.190.20">
    <property type="entry name" value="Mur ligase, C-terminal domain"/>
    <property type="match status" value="1"/>
</dbReference>
<sequence length="422" mass="47143">MFTDVEQFELFLDNRELGGIKPGLSRMKRLLKACGSPEKRMRAIHVAGTNGKGSTVTFIKEMLQESGYQVGTFMSPSFTNRQVMMRVNDKPVLDADYLQYANNIIDEIHQLDHEKNAPSPFEIIVAISYQYLAESADVSIIETGMGGTEDATNCVEPFLSVITTIDYDHTAFLGNDLTSIASHKAGIIKKRTSVIVGNVGEEALKTITQVAHDRQSSMHIINKDFQVESDEMMHRYQDESRDIQFELGMKGSFQLHNASLAIRACLIAKQLGVINIQKEAIKAGLAKARLAGRFDMVSRKPLVILDGAHNAASIQTFIETAKHLYPNATKSVIMAAFSDKPIKKMVQQLDTFADSITFTTFDHPRAASEEVLYNLSEHVNKEKHNDWKALIDDVMRHQDMQNVTFVVGSLDFIGKVQINLDI</sequence>
<dbReference type="InterPro" id="IPR004101">
    <property type="entry name" value="Mur_ligase_C"/>
</dbReference>
<dbReference type="SUPFAM" id="SSF53244">
    <property type="entry name" value="MurD-like peptide ligases, peptide-binding domain"/>
    <property type="match status" value="1"/>
</dbReference>
<proteinExistence type="inferred from homology"/>
<dbReference type="GO" id="GO:0004326">
    <property type="term" value="F:tetrahydrofolylpolyglutamate synthase activity"/>
    <property type="evidence" value="ECO:0007669"/>
    <property type="project" value="UniProtKB-EC"/>
</dbReference>
<dbReference type="InterPro" id="IPR013221">
    <property type="entry name" value="Mur_ligase_cen"/>
</dbReference>
<dbReference type="RefSeq" id="WP_090794128.1">
    <property type="nucleotide sequence ID" value="NZ_FMYI01000003.1"/>
</dbReference>
<evidence type="ECO:0000256" key="4">
    <source>
        <dbReference type="ARBA" id="ARBA00022723"/>
    </source>
</evidence>
<evidence type="ECO:0000256" key="2">
    <source>
        <dbReference type="ARBA" id="ARBA00013025"/>
    </source>
</evidence>
<evidence type="ECO:0000256" key="7">
    <source>
        <dbReference type="ARBA" id="ARBA00022842"/>
    </source>
</evidence>
<evidence type="ECO:0000256" key="3">
    <source>
        <dbReference type="ARBA" id="ARBA00022598"/>
    </source>
</evidence>
<dbReference type="EMBL" id="FMYI01000003">
    <property type="protein sequence ID" value="SDB95614.1"/>
    <property type="molecule type" value="Genomic_DNA"/>
</dbReference>
<protein>
    <recommendedName>
        <fullName evidence="2">tetrahydrofolate synthase</fullName>
        <ecNumber evidence="2">6.3.2.17</ecNumber>
    </recommendedName>
    <alternativeName>
        <fullName evidence="8">Tetrahydrofolylpolyglutamate synthase</fullName>
    </alternativeName>
</protein>
<dbReference type="GO" id="GO:0005737">
    <property type="term" value="C:cytoplasm"/>
    <property type="evidence" value="ECO:0007669"/>
    <property type="project" value="TreeGrafter"/>
</dbReference>
<dbReference type="GO" id="GO:0008841">
    <property type="term" value="F:dihydrofolate synthase activity"/>
    <property type="evidence" value="ECO:0007669"/>
    <property type="project" value="TreeGrafter"/>
</dbReference>
<dbReference type="Pfam" id="PF02875">
    <property type="entry name" value="Mur_ligase_C"/>
    <property type="match status" value="1"/>
</dbReference>
<dbReference type="PANTHER" id="PTHR11136:SF0">
    <property type="entry name" value="DIHYDROFOLATE SYNTHETASE-RELATED"/>
    <property type="match status" value="1"/>
</dbReference>
<dbReference type="PIRSF" id="PIRSF001563">
    <property type="entry name" value="Folylpolyglu_synth"/>
    <property type="match status" value="1"/>
</dbReference>
<evidence type="ECO:0000313" key="13">
    <source>
        <dbReference type="EMBL" id="SDB95614.1"/>
    </source>
</evidence>
<dbReference type="GO" id="GO:0005524">
    <property type="term" value="F:ATP binding"/>
    <property type="evidence" value="ECO:0007669"/>
    <property type="project" value="UniProtKB-KW"/>
</dbReference>
<evidence type="ECO:0000256" key="10">
    <source>
        <dbReference type="PIRNR" id="PIRNR001563"/>
    </source>
</evidence>
<gene>
    <name evidence="13" type="ORF">SAMN05421734_103132</name>
</gene>
<reference evidence="14" key="1">
    <citation type="submission" date="2016-09" db="EMBL/GenBank/DDBJ databases">
        <authorList>
            <person name="Varghese N."/>
            <person name="Submissions S."/>
        </authorList>
    </citation>
    <scope>NUCLEOTIDE SEQUENCE [LARGE SCALE GENOMIC DNA]</scope>
    <source>
        <strain evidence="14">S5</strain>
    </source>
</reference>
<comment type="catalytic activity">
    <reaction evidence="9">
        <text>(6S)-5,6,7,8-tetrahydrofolyl-(gamma-L-Glu)(n) + L-glutamate + ATP = (6S)-5,6,7,8-tetrahydrofolyl-(gamma-L-Glu)(n+1) + ADP + phosphate + H(+)</text>
        <dbReference type="Rhea" id="RHEA:10580"/>
        <dbReference type="Rhea" id="RHEA-COMP:14738"/>
        <dbReference type="Rhea" id="RHEA-COMP:14740"/>
        <dbReference type="ChEBI" id="CHEBI:15378"/>
        <dbReference type="ChEBI" id="CHEBI:29985"/>
        <dbReference type="ChEBI" id="CHEBI:30616"/>
        <dbReference type="ChEBI" id="CHEBI:43474"/>
        <dbReference type="ChEBI" id="CHEBI:141005"/>
        <dbReference type="ChEBI" id="CHEBI:456216"/>
        <dbReference type="EC" id="6.3.2.17"/>
    </reaction>
</comment>
<dbReference type="GO" id="GO:0046872">
    <property type="term" value="F:metal ion binding"/>
    <property type="evidence" value="ECO:0007669"/>
    <property type="project" value="UniProtKB-KW"/>
</dbReference>
<dbReference type="PANTHER" id="PTHR11136">
    <property type="entry name" value="FOLYLPOLYGLUTAMATE SYNTHASE-RELATED"/>
    <property type="match status" value="1"/>
</dbReference>
<accession>A0A1G6HN38</accession>
<feature type="domain" description="Mur ligase central" evidence="12">
    <location>
        <begin position="46"/>
        <end position="264"/>
    </location>
</feature>
<dbReference type="Gene3D" id="3.40.1190.10">
    <property type="entry name" value="Mur-like, catalytic domain"/>
    <property type="match status" value="1"/>
</dbReference>
<keyword evidence="6 10" id="KW-0067">ATP-binding</keyword>
<evidence type="ECO:0000256" key="5">
    <source>
        <dbReference type="ARBA" id="ARBA00022741"/>
    </source>
</evidence>
<dbReference type="STRING" id="1612202.SAMN05421734_103132"/>
<evidence type="ECO:0000256" key="6">
    <source>
        <dbReference type="ARBA" id="ARBA00022840"/>
    </source>
</evidence>
<dbReference type="InterPro" id="IPR036565">
    <property type="entry name" value="Mur-like_cat_sf"/>
</dbReference>
<dbReference type="Proteomes" id="UP000242949">
    <property type="component" value="Unassembled WGS sequence"/>
</dbReference>
<evidence type="ECO:0000256" key="9">
    <source>
        <dbReference type="ARBA" id="ARBA00047493"/>
    </source>
</evidence>
<evidence type="ECO:0000259" key="11">
    <source>
        <dbReference type="Pfam" id="PF02875"/>
    </source>
</evidence>
<evidence type="ECO:0000313" key="14">
    <source>
        <dbReference type="Proteomes" id="UP000242949"/>
    </source>
</evidence>
<evidence type="ECO:0000256" key="8">
    <source>
        <dbReference type="ARBA" id="ARBA00030592"/>
    </source>
</evidence>
<name>A0A1G6HN38_9BACI</name>
<keyword evidence="7" id="KW-0460">Magnesium</keyword>
<keyword evidence="14" id="KW-1185">Reference proteome</keyword>
<dbReference type="Pfam" id="PF08245">
    <property type="entry name" value="Mur_ligase_M"/>
    <property type="match status" value="1"/>
</dbReference>
<dbReference type="NCBIfam" id="TIGR01499">
    <property type="entry name" value="folC"/>
    <property type="match status" value="1"/>
</dbReference>
<dbReference type="SUPFAM" id="SSF53623">
    <property type="entry name" value="MurD-like peptide ligases, catalytic domain"/>
    <property type="match status" value="1"/>
</dbReference>
<keyword evidence="5 10" id="KW-0547">Nucleotide-binding</keyword>
<organism evidence="13 14">
    <name type="scientific">Pelagirhabdus alkalitolerans</name>
    <dbReference type="NCBI Taxonomy" id="1612202"/>
    <lineage>
        <taxon>Bacteria</taxon>
        <taxon>Bacillati</taxon>
        <taxon>Bacillota</taxon>
        <taxon>Bacilli</taxon>
        <taxon>Bacillales</taxon>
        <taxon>Bacillaceae</taxon>
        <taxon>Pelagirhabdus</taxon>
    </lineage>
</organism>
<dbReference type="InterPro" id="IPR001645">
    <property type="entry name" value="Folylpolyglutamate_synth"/>
</dbReference>
<keyword evidence="4" id="KW-0479">Metal-binding</keyword>
<dbReference type="OrthoDB" id="9809356at2"/>
<evidence type="ECO:0000256" key="1">
    <source>
        <dbReference type="ARBA" id="ARBA00008276"/>
    </source>
</evidence>
<comment type="similarity">
    <text evidence="1 10">Belongs to the folylpolyglutamate synthase family.</text>
</comment>
<dbReference type="InterPro" id="IPR036615">
    <property type="entry name" value="Mur_ligase_C_dom_sf"/>
</dbReference>
<keyword evidence="3 10" id="KW-0436">Ligase</keyword>